<organism evidence="1 2">
    <name type="scientific">Diacronema lutheri</name>
    <name type="common">Unicellular marine alga</name>
    <name type="synonym">Monochrysis lutheri</name>
    <dbReference type="NCBI Taxonomy" id="2081491"/>
    <lineage>
        <taxon>Eukaryota</taxon>
        <taxon>Haptista</taxon>
        <taxon>Haptophyta</taxon>
        <taxon>Pavlovophyceae</taxon>
        <taxon>Pavlovales</taxon>
        <taxon>Pavlovaceae</taxon>
        <taxon>Diacronema</taxon>
    </lineage>
</organism>
<dbReference type="AlphaFoldDB" id="A0A8J5XPD4"/>
<accession>A0A8J5XPD4</accession>
<comment type="caution">
    <text evidence="1">The sequence shown here is derived from an EMBL/GenBank/DDBJ whole genome shotgun (WGS) entry which is preliminary data.</text>
</comment>
<dbReference type="EMBL" id="JAGTXO010000018">
    <property type="protein sequence ID" value="KAG8463000.1"/>
    <property type="molecule type" value="Genomic_DNA"/>
</dbReference>
<protein>
    <submittedName>
        <fullName evidence="1">Uncharacterized protein</fullName>
    </submittedName>
</protein>
<evidence type="ECO:0000313" key="2">
    <source>
        <dbReference type="Proteomes" id="UP000751190"/>
    </source>
</evidence>
<reference evidence="1" key="1">
    <citation type="submission" date="2021-05" db="EMBL/GenBank/DDBJ databases">
        <title>The genome of the haptophyte Pavlova lutheri (Diacronema luteri, Pavlovales) - a model for lipid biosynthesis in eukaryotic algae.</title>
        <authorList>
            <person name="Hulatt C.J."/>
            <person name="Posewitz M.C."/>
        </authorList>
    </citation>
    <scope>NUCLEOTIDE SEQUENCE</scope>
    <source>
        <strain evidence="1">NIVA-4/92</strain>
    </source>
</reference>
<name>A0A8J5XPD4_DIALT</name>
<dbReference type="Proteomes" id="UP000751190">
    <property type="component" value="Unassembled WGS sequence"/>
</dbReference>
<gene>
    <name evidence="1" type="ORF">KFE25_001773</name>
</gene>
<evidence type="ECO:0000313" key="1">
    <source>
        <dbReference type="EMBL" id="KAG8463000.1"/>
    </source>
</evidence>
<proteinExistence type="predicted"/>
<dbReference type="OrthoDB" id="10470773at2759"/>
<keyword evidence="2" id="KW-1185">Reference proteome</keyword>
<sequence length="220" mass="23301">MLRGVRRLSGTAAKPFAEDLARKIAHELRASPAALASIEQLGVEQLGPARLAKYVLARALVQSQGTGCSLYPPRPEALTPNGMSPADELLIRAVAALEEQAASRGASASAGPATAAGPDVAAVATSPMLTAANKASRTFLMSFLEDAIRAGGGTFDAPQLLARWRSESVHKLSESAADLTKLQGVRAHLLSRLELDRQQRELDLRKRLQQAREMEAAGSD</sequence>